<dbReference type="AlphaFoldDB" id="A0A2T0WPP0"/>
<evidence type="ECO:0000256" key="1">
    <source>
        <dbReference type="ARBA" id="ARBA00007884"/>
    </source>
</evidence>
<accession>A0A2T0WPP0</accession>
<sequence length="158" mass="17371">MMDFEFQPTWECVTDTVMGGVSAGTVLSAEDGGQGSTRLKGRVSLANNGGFVQMATDIAEGAVFDASAYAGVAIEVQGNCENYEIRLRTLDLVRPWQSYRAAFWAGPVWTMIELPFTVFAPNKTEVPFTPARLRRLGVVAYGRAFEADVSVRRIGFYR</sequence>
<dbReference type="RefSeq" id="WP_106264742.1">
    <property type="nucleotide sequence ID" value="NZ_PVTQ01000007.1"/>
</dbReference>
<dbReference type="InterPro" id="IPR008979">
    <property type="entry name" value="Galactose-bd-like_sf"/>
</dbReference>
<dbReference type="EMBL" id="PVTQ01000007">
    <property type="protein sequence ID" value="PRY88678.1"/>
    <property type="molecule type" value="Genomic_DNA"/>
</dbReference>
<keyword evidence="4" id="KW-1185">Reference proteome</keyword>
<gene>
    <name evidence="3" type="ORF">CLV74_10719</name>
</gene>
<reference evidence="3 4" key="1">
    <citation type="submission" date="2018-03" db="EMBL/GenBank/DDBJ databases">
        <title>Genomic Encyclopedia of Archaeal and Bacterial Type Strains, Phase II (KMG-II): from individual species to whole genera.</title>
        <authorList>
            <person name="Goeker M."/>
        </authorList>
    </citation>
    <scope>NUCLEOTIDE SEQUENCE [LARGE SCALE GENOMIC DNA]</scope>
    <source>
        <strain evidence="3 4">DSM 100212</strain>
    </source>
</reference>
<proteinExistence type="inferred from homology"/>
<dbReference type="Pfam" id="PF08547">
    <property type="entry name" value="CIA30"/>
    <property type="match status" value="1"/>
</dbReference>
<dbReference type="OrthoDB" id="442188at2"/>
<dbReference type="SUPFAM" id="SSF49785">
    <property type="entry name" value="Galactose-binding domain-like"/>
    <property type="match status" value="1"/>
</dbReference>
<organism evidence="3 4">
    <name type="scientific">Donghicola tyrosinivorans</name>
    <dbReference type="NCBI Taxonomy" id="1652492"/>
    <lineage>
        <taxon>Bacteria</taxon>
        <taxon>Pseudomonadati</taxon>
        <taxon>Pseudomonadota</taxon>
        <taxon>Alphaproteobacteria</taxon>
        <taxon>Rhodobacterales</taxon>
        <taxon>Roseobacteraceae</taxon>
        <taxon>Donghicola</taxon>
    </lineage>
</organism>
<evidence type="ECO:0000259" key="2">
    <source>
        <dbReference type="Pfam" id="PF08547"/>
    </source>
</evidence>
<comment type="similarity">
    <text evidence="1">Belongs to the CIA30 family.</text>
</comment>
<dbReference type="PANTHER" id="PTHR13194">
    <property type="entry name" value="COMPLEX I INTERMEDIATE-ASSOCIATED PROTEIN 30"/>
    <property type="match status" value="1"/>
</dbReference>
<protein>
    <submittedName>
        <fullName evidence="3">Complex I intermediate-associated protein 30 (CIA30)</fullName>
    </submittedName>
</protein>
<dbReference type="InterPro" id="IPR039131">
    <property type="entry name" value="NDUFAF1"/>
</dbReference>
<name>A0A2T0WPP0_9RHOB</name>
<feature type="domain" description="NADH:ubiquinone oxidoreductase intermediate-associated protein 30" evidence="2">
    <location>
        <begin position="8"/>
        <end position="137"/>
    </location>
</feature>
<evidence type="ECO:0000313" key="4">
    <source>
        <dbReference type="Proteomes" id="UP000238392"/>
    </source>
</evidence>
<dbReference type="PANTHER" id="PTHR13194:SF19">
    <property type="entry name" value="NAD(P)-BINDING ROSSMANN-FOLD SUPERFAMILY PROTEIN"/>
    <property type="match status" value="1"/>
</dbReference>
<comment type="caution">
    <text evidence="3">The sequence shown here is derived from an EMBL/GenBank/DDBJ whole genome shotgun (WGS) entry which is preliminary data.</text>
</comment>
<dbReference type="InterPro" id="IPR013857">
    <property type="entry name" value="NADH-UbQ_OxRdtase-assoc_prot30"/>
</dbReference>
<dbReference type="Proteomes" id="UP000238392">
    <property type="component" value="Unassembled WGS sequence"/>
</dbReference>
<evidence type="ECO:0000313" key="3">
    <source>
        <dbReference type="EMBL" id="PRY88678.1"/>
    </source>
</evidence>